<keyword evidence="2" id="KW-0560">Oxidoreductase</keyword>
<comment type="similarity">
    <text evidence="1">Belongs to the short-chain dehydrogenases/reductases (SDR) family.</text>
</comment>
<dbReference type="AlphaFoldDB" id="A0A0E4BNK2"/>
<dbReference type="InterPro" id="IPR036291">
    <property type="entry name" value="NAD(P)-bd_dom_sf"/>
</dbReference>
<evidence type="ECO:0000256" key="2">
    <source>
        <dbReference type="ARBA" id="ARBA00023002"/>
    </source>
</evidence>
<dbReference type="CDD" id="cd05233">
    <property type="entry name" value="SDR_c"/>
    <property type="match status" value="1"/>
</dbReference>
<dbReference type="EMBL" id="AP014685">
    <property type="protein sequence ID" value="BAR56254.1"/>
    <property type="molecule type" value="Genomic_DNA"/>
</dbReference>
<evidence type="ECO:0000256" key="1">
    <source>
        <dbReference type="ARBA" id="ARBA00006484"/>
    </source>
</evidence>
<dbReference type="PANTHER" id="PTHR43669">
    <property type="entry name" value="5-KETO-D-GLUCONATE 5-REDUCTASE"/>
    <property type="match status" value="1"/>
</dbReference>
<gene>
    <name evidence="3" type="ORF">NK6_3074</name>
</gene>
<accession>A0A0E4BNK2</accession>
<dbReference type="Pfam" id="PF00106">
    <property type="entry name" value="adh_short"/>
    <property type="match status" value="1"/>
</dbReference>
<name>A0A0E4BNK2_9BRAD</name>
<reference evidence="3 4" key="1">
    <citation type="submission" date="2014-11" db="EMBL/GenBank/DDBJ databases">
        <title>Symbiosis island explosion on the genome of extra-slow-growing strains of soybean bradyrhizobia with massive insertion sequences.</title>
        <authorList>
            <person name="Iida T."/>
            <person name="Minamisawa K."/>
        </authorList>
    </citation>
    <scope>NUCLEOTIDE SEQUENCE [LARGE SCALE GENOMIC DNA]</scope>
    <source>
        <strain evidence="3 4">NK6</strain>
    </source>
</reference>
<proteinExistence type="inferred from homology"/>
<dbReference type="PRINTS" id="PR01397">
    <property type="entry name" value="DHBDHDRGNASE"/>
</dbReference>
<dbReference type="SUPFAM" id="SSF51735">
    <property type="entry name" value="NAD(P)-binding Rossmann-fold domains"/>
    <property type="match status" value="1"/>
</dbReference>
<dbReference type="InterPro" id="IPR002347">
    <property type="entry name" value="SDR_fam"/>
</dbReference>
<dbReference type="GO" id="GO:0019290">
    <property type="term" value="P:siderophore biosynthetic process"/>
    <property type="evidence" value="ECO:0007669"/>
    <property type="project" value="InterPro"/>
</dbReference>
<dbReference type="GO" id="GO:0008667">
    <property type="term" value="F:2,3-dihydro-2,3-dihydroxybenzoate dehydrogenase activity"/>
    <property type="evidence" value="ECO:0007669"/>
    <property type="project" value="InterPro"/>
</dbReference>
<evidence type="ECO:0000313" key="3">
    <source>
        <dbReference type="EMBL" id="BAR56254.1"/>
    </source>
</evidence>
<dbReference type="Proteomes" id="UP000063308">
    <property type="component" value="Chromosome"/>
</dbReference>
<protein>
    <submittedName>
        <fullName evidence="3">Dehydrogenase</fullName>
    </submittedName>
</protein>
<dbReference type="PANTHER" id="PTHR43669:SF8">
    <property type="entry name" value="SHORT-CHAIN TYPE DEHYDROGENASE_REDUCTASE-RELATED"/>
    <property type="match status" value="1"/>
</dbReference>
<dbReference type="Gene3D" id="3.40.50.720">
    <property type="entry name" value="NAD(P)-binding Rossmann-like Domain"/>
    <property type="match status" value="1"/>
</dbReference>
<dbReference type="InterPro" id="IPR003560">
    <property type="entry name" value="DHB_DH"/>
</dbReference>
<organism evidence="3 4">
    <name type="scientific">Bradyrhizobium diazoefficiens</name>
    <dbReference type="NCBI Taxonomy" id="1355477"/>
    <lineage>
        <taxon>Bacteria</taxon>
        <taxon>Pseudomonadati</taxon>
        <taxon>Pseudomonadota</taxon>
        <taxon>Alphaproteobacteria</taxon>
        <taxon>Hyphomicrobiales</taxon>
        <taxon>Nitrobacteraceae</taxon>
        <taxon>Bradyrhizobium</taxon>
    </lineage>
</organism>
<evidence type="ECO:0000313" key="4">
    <source>
        <dbReference type="Proteomes" id="UP000063308"/>
    </source>
</evidence>
<sequence>MDRLKGKVAMVVGAGSIGPGWGNGKATAVTFAREGAQVFCVDRNGTAAEETAKIINDEGGKATAFTADVSRSAEIEAMVAACLKAYGRIDVLDNNVGIAEMGSVVEVTEESWDRVFSVNLKSAYFAMKHVIPVMVKHGRDHPSQRGLCRLLSGLVGSYVEAFDEAPLPVEIADGAYRRLLALVASIDLNADADRRLADINRVAESRLWQ</sequence>